<keyword evidence="2" id="KW-0808">Transferase</keyword>
<evidence type="ECO:0000256" key="11">
    <source>
        <dbReference type="ARBA" id="ARBA00037335"/>
    </source>
</evidence>
<evidence type="ECO:0000256" key="2">
    <source>
        <dbReference type="ARBA" id="ARBA00022679"/>
    </source>
</evidence>
<dbReference type="Pfam" id="PF13531">
    <property type="entry name" value="SBP_bac_11"/>
    <property type="match status" value="1"/>
</dbReference>
<evidence type="ECO:0000256" key="3">
    <source>
        <dbReference type="ARBA" id="ARBA00022723"/>
    </source>
</evidence>
<dbReference type="Pfam" id="PF00596">
    <property type="entry name" value="Aldolase_II"/>
    <property type="match status" value="1"/>
</dbReference>
<keyword evidence="5" id="KW-0418">Kinase</keyword>
<comment type="catalytic activity">
    <reaction evidence="10">
        <text>3-dehydro-D-erythronate + ATP = 3-dehydro-4-O-phospho-D-erythronate + ADP + H(+)</text>
        <dbReference type="Rhea" id="RHEA:52556"/>
        <dbReference type="ChEBI" id="CHEBI:15378"/>
        <dbReference type="ChEBI" id="CHEBI:30616"/>
        <dbReference type="ChEBI" id="CHEBI:57958"/>
        <dbReference type="ChEBI" id="CHEBI:136593"/>
        <dbReference type="ChEBI" id="CHEBI:456216"/>
        <dbReference type="EC" id="2.7.1.217"/>
    </reaction>
</comment>
<dbReference type="PATRIC" id="fig|1286094.4.peg.5711"/>
<evidence type="ECO:0000256" key="13">
    <source>
        <dbReference type="ARBA" id="ARBA00039461"/>
    </source>
</evidence>
<evidence type="ECO:0000256" key="4">
    <source>
        <dbReference type="ARBA" id="ARBA00022741"/>
    </source>
</evidence>
<keyword evidence="7" id="KW-0456">Lyase</keyword>
<evidence type="ECO:0000256" key="10">
    <source>
        <dbReference type="ARBA" id="ARBA00036346"/>
    </source>
</evidence>
<dbReference type="SMART" id="SM01007">
    <property type="entry name" value="Aldolase_II"/>
    <property type="match status" value="1"/>
</dbReference>
<evidence type="ECO:0000256" key="15">
    <source>
        <dbReference type="SAM" id="MobiDB-lite"/>
    </source>
</evidence>
<dbReference type="EC" id="2.7.1.217" evidence="12"/>
<evidence type="ECO:0000313" key="17">
    <source>
        <dbReference type="EMBL" id="EPH41134.1"/>
    </source>
</evidence>
<dbReference type="GO" id="GO:0016832">
    <property type="term" value="F:aldehyde-lyase activity"/>
    <property type="evidence" value="ECO:0007669"/>
    <property type="project" value="TreeGrafter"/>
</dbReference>
<dbReference type="InterPro" id="IPR050197">
    <property type="entry name" value="Aldolase_class_II_sugar_metab"/>
</dbReference>
<comment type="caution">
    <text evidence="17">The sequence shown here is derived from an EMBL/GenBank/DDBJ whole genome shotgun (WGS) entry which is preliminary data.</text>
</comment>
<feature type="domain" description="Class II aldolase/adducin N-terminal" evidence="16">
    <location>
        <begin position="453"/>
        <end position="632"/>
    </location>
</feature>
<dbReference type="PANTHER" id="PTHR22789">
    <property type="entry name" value="FUCULOSE PHOSPHATE ALDOLASE"/>
    <property type="match status" value="1"/>
</dbReference>
<comment type="catalytic activity">
    <reaction evidence="9">
        <text>3-dehydro-L-erythronate + ATP = 3-dehydro-4-O-phospho-L-erythronate + ADP + H(+)</text>
        <dbReference type="Rhea" id="RHEA:52552"/>
        <dbReference type="ChEBI" id="CHEBI:15378"/>
        <dbReference type="ChEBI" id="CHEBI:30616"/>
        <dbReference type="ChEBI" id="CHEBI:136592"/>
        <dbReference type="ChEBI" id="CHEBI:136670"/>
        <dbReference type="ChEBI" id="CHEBI:456216"/>
        <dbReference type="EC" id="2.7.1.217"/>
    </reaction>
</comment>
<dbReference type="SUPFAM" id="SSF53639">
    <property type="entry name" value="AraD/HMP-PK domain-like"/>
    <property type="match status" value="1"/>
</dbReference>
<dbReference type="InterPro" id="IPR042213">
    <property type="entry name" value="NBD_C_sf"/>
</dbReference>
<organism evidence="17 18">
    <name type="scientific">Streptomyces aurantiacus JA 4570</name>
    <dbReference type="NCBI Taxonomy" id="1286094"/>
    <lineage>
        <taxon>Bacteria</taxon>
        <taxon>Bacillati</taxon>
        <taxon>Actinomycetota</taxon>
        <taxon>Actinomycetes</taxon>
        <taxon>Kitasatosporales</taxon>
        <taxon>Streptomycetaceae</taxon>
        <taxon>Streptomyces</taxon>
        <taxon>Streptomyces aurantiacus group</taxon>
    </lineage>
</organism>
<dbReference type="GO" id="GO:0016301">
    <property type="term" value="F:kinase activity"/>
    <property type="evidence" value="ECO:0007669"/>
    <property type="project" value="UniProtKB-KW"/>
</dbReference>
<keyword evidence="4" id="KW-0547">Nucleotide-binding</keyword>
<dbReference type="GO" id="GO:0005829">
    <property type="term" value="C:cytosol"/>
    <property type="evidence" value="ECO:0007669"/>
    <property type="project" value="TreeGrafter"/>
</dbReference>
<dbReference type="EMBL" id="AOPZ01000337">
    <property type="protein sequence ID" value="EPH41134.1"/>
    <property type="molecule type" value="Genomic_DNA"/>
</dbReference>
<dbReference type="GO" id="GO:0005524">
    <property type="term" value="F:ATP binding"/>
    <property type="evidence" value="ECO:0007669"/>
    <property type="project" value="UniProtKB-KW"/>
</dbReference>
<dbReference type="AlphaFoldDB" id="S3ZES3"/>
<evidence type="ECO:0000256" key="14">
    <source>
        <dbReference type="ARBA" id="ARBA00041377"/>
    </source>
</evidence>
<evidence type="ECO:0000313" key="18">
    <source>
        <dbReference type="Proteomes" id="UP000014629"/>
    </source>
</evidence>
<dbReference type="Gene3D" id="3.40.50.10840">
    <property type="entry name" value="Putative sugar-binding, N-terminal domain"/>
    <property type="match status" value="1"/>
</dbReference>
<evidence type="ECO:0000256" key="5">
    <source>
        <dbReference type="ARBA" id="ARBA00022777"/>
    </source>
</evidence>
<proteinExistence type="inferred from homology"/>
<dbReference type="InterPro" id="IPR010737">
    <property type="entry name" value="4-carb_acid_sugar_kinase_N"/>
</dbReference>
<evidence type="ECO:0000259" key="16">
    <source>
        <dbReference type="SMART" id="SM01007"/>
    </source>
</evidence>
<dbReference type="Proteomes" id="UP000014629">
    <property type="component" value="Unassembled WGS sequence"/>
</dbReference>
<dbReference type="InterPro" id="IPR037051">
    <property type="entry name" value="4-carb_acid_sugar_kinase_N_sf"/>
</dbReference>
<keyword evidence="8" id="KW-0119">Carbohydrate metabolism</keyword>
<evidence type="ECO:0000256" key="7">
    <source>
        <dbReference type="ARBA" id="ARBA00023239"/>
    </source>
</evidence>
<evidence type="ECO:0000256" key="9">
    <source>
        <dbReference type="ARBA" id="ARBA00035898"/>
    </source>
</evidence>
<gene>
    <name evidence="17" type="ORF">STRAU_5786</name>
</gene>
<dbReference type="GO" id="GO:0019323">
    <property type="term" value="P:pentose catabolic process"/>
    <property type="evidence" value="ECO:0007669"/>
    <property type="project" value="TreeGrafter"/>
</dbReference>
<evidence type="ECO:0000256" key="8">
    <source>
        <dbReference type="ARBA" id="ARBA00023277"/>
    </source>
</evidence>
<dbReference type="Gene3D" id="3.40.980.20">
    <property type="entry name" value="Four-carbon acid sugar kinase, nucleotide binding domain"/>
    <property type="match status" value="1"/>
</dbReference>
<keyword evidence="3" id="KW-0479">Metal-binding</keyword>
<dbReference type="SUPFAM" id="SSF142764">
    <property type="entry name" value="YgbK-like"/>
    <property type="match status" value="1"/>
</dbReference>
<dbReference type="SUPFAM" id="SSF53850">
    <property type="entry name" value="Periplasmic binding protein-like II"/>
    <property type="match status" value="1"/>
</dbReference>
<keyword evidence="6" id="KW-0067">ATP-binding</keyword>
<feature type="region of interest" description="Disordered" evidence="15">
    <location>
        <begin position="383"/>
        <end position="446"/>
    </location>
</feature>
<dbReference type="InterPro" id="IPR036409">
    <property type="entry name" value="Aldolase_II/adducin_N_sf"/>
</dbReference>
<protein>
    <recommendedName>
        <fullName evidence="13">3-oxo-tetronate kinase</fullName>
        <ecNumber evidence="12">2.7.1.217</ecNumber>
    </recommendedName>
    <alternativeName>
        <fullName evidence="14">3-dehydrotetronate 4-kinase</fullName>
    </alternativeName>
</protein>
<keyword evidence="18" id="KW-1185">Reference proteome</keyword>
<dbReference type="Gene3D" id="3.40.225.10">
    <property type="entry name" value="Class II aldolase/adducin N-terminal domain"/>
    <property type="match status" value="1"/>
</dbReference>
<dbReference type="NCBIfam" id="NF043035">
    <property type="entry name" value="OxoTetrKin"/>
    <property type="match status" value="1"/>
</dbReference>
<dbReference type="InterPro" id="IPR050007">
    <property type="entry name" value="OtnK"/>
</dbReference>
<dbReference type="InterPro" id="IPR001303">
    <property type="entry name" value="Aldolase_II/adducin_N"/>
</dbReference>
<dbReference type="Pfam" id="PF07005">
    <property type="entry name" value="SBD_N"/>
    <property type="match status" value="1"/>
</dbReference>
<comment type="similarity">
    <text evidence="1">Belongs to the four-carbon acid sugar kinase family.</text>
</comment>
<dbReference type="InterPro" id="IPR031475">
    <property type="entry name" value="NBD_C"/>
</dbReference>
<dbReference type="RefSeq" id="WP_016643907.1">
    <property type="nucleotide sequence ID" value="NZ_AOPZ01000337.1"/>
</dbReference>
<name>S3ZES3_9ACTN</name>
<evidence type="ECO:0000256" key="12">
    <source>
        <dbReference type="ARBA" id="ARBA00039095"/>
    </source>
</evidence>
<dbReference type="GO" id="GO:0046872">
    <property type="term" value="F:metal ion binding"/>
    <property type="evidence" value="ECO:0007669"/>
    <property type="project" value="UniProtKB-KW"/>
</dbReference>
<evidence type="ECO:0000256" key="1">
    <source>
        <dbReference type="ARBA" id="ARBA00005715"/>
    </source>
</evidence>
<dbReference type="PANTHER" id="PTHR22789:SF0">
    <property type="entry name" value="3-OXO-TETRONATE 4-PHOSPHATE DECARBOXYLASE-RELATED"/>
    <property type="match status" value="1"/>
</dbReference>
<dbReference type="Gene3D" id="3.40.190.10">
    <property type="entry name" value="Periplasmic binding protein-like II"/>
    <property type="match status" value="2"/>
</dbReference>
<evidence type="ECO:0000256" key="6">
    <source>
        <dbReference type="ARBA" id="ARBA00022840"/>
    </source>
</evidence>
<sequence>MLGVIADDVTGATDVALALRKSGLRTVLYFGVPGEDVEPPGAHEAVVVALKSRMATPADAVAQSLEALRRLRGHGVRQVYFKFCSTFDSTADGNIGPVLDALADALDAPAVLLTPSSPQHGRTQYAGHLFVDGVPLAESPMRHHPVTPMTDSSLPRLLRAQTERPVGLVEWDTVRAGADAVRAALADATARGVRYLLADALDEDDLRTLGRATADAPLTAGAAGLAGGLARAVPGGAPDAYDDDDPLDAWPAAVLCGSCSARTLEQLDALRALGRPLHRLDPVDEPDPAALAGRALDWYDALPPEAPHGAPVIHSSVPPDELRAVQRALGSERAAAVLEEATGRIAAGLVARGARRVIAAGGETSGAVVAALGVTGGWIGRAAAPGVPSIPPRRPPAQVRELRRRRLPRDRLRPSPGPLPLPARTNPRSPLMTATHSAEERASAAASHPAARAAVVTSARALAARALVHGRTGNVSLRTGDGSVLITPTGADLATVLPQDLSVIDADGAHLDGPPPSKEAFLHAAVLRARPDARAVVHTHSTHAAAVSCLDGLDADDALPALTAYYAMRVGRLPLLPYFAPGDAQLADVAEEKARTHAALLLRHHGPVVAAPGLDAALDAVEELEQTARIFLLLRGTDHTPLTEDRRAALAPQLPGAVALFSALAIKKALDDVVLEAFTSTTGIGVEGVYEPTNVLLEQIAGGARPDVMVGVTGGLEKLAASGVLDASSLRPLARVGIGVAVPPGAPAVDLSSTRALVRALTSARSVAYSRTGASGVAFAALLERLGIAEEVNSRATVVEKGFTALAVTDGRADLAVQQLSELRFVPEARVVGPFPEEVQHYTDLSVALGAHAARDPEATALLRHLTAAPAREAYRVAGLEDPRR</sequence>
<comment type="function">
    <text evidence="11">Catalyzes the ATP-dependent phosphorylation of 3-oxo-tetronate to 3-oxo-tetronate 4-phosphate.</text>
</comment>
<accession>S3ZES3</accession>
<reference evidence="17 18" key="1">
    <citation type="submission" date="2013-02" db="EMBL/GenBank/DDBJ databases">
        <title>Draft Genome Sequence of Streptomyces aurantiacus, Which Produces Setomimycin.</title>
        <authorList>
            <person name="Gruening B.A."/>
            <person name="Praeg A."/>
            <person name="Erxleben A."/>
            <person name="Guenther S."/>
            <person name="Mueller M."/>
        </authorList>
    </citation>
    <scope>NUCLEOTIDE SEQUENCE [LARGE SCALE GENOMIC DNA]</scope>
    <source>
        <strain evidence="17 18">JA 4570</strain>
    </source>
</reference>
<dbReference type="Pfam" id="PF17042">
    <property type="entry name" value="NBD_C"/>
    <property type="match status" value="1"/>
</dbReference>